<feature type="transmembrane region" description="Helical" evidence="1">
    <location>
        <begin position="29"/>
        <end position="50"/>
    </location>
</feature>
<keyword evidence="1" id="KW-1133">Transmembrane helix</keyword>
<organism evidence="2">
    <name type="scientific">Thermofilum adornatum</name>
    <dbReference type="NCBI Taxonomy" id="1365176"/>
    <lineage>
        <taxon>Archaea</taxon>
        <taxon>Thermoproteota</taxon>
        <taxon>Thermoprotei</taxon>
        <taxon>Thermofilales</taxon>
        <taxon>Thermofilaceae</taxon>
        <taxon>Thermofilum</taxon>
    </lineage>
</organism>
<protein>
    <submittedName>
        <fullName evidence="2">Uncharacterized protein</fullName>
    </submittedName>
</protein>
<proteinExistence type="predicted"/>
<keyword evidence="1" id="KW-0812">Transmembrane</keyword>
<sequence>METLQNEIKFTTRFFKEENRKGKKFTSELPIIIGGAIVALIGGALAYMFLGKRDQDAPQIDKLDFRDRVERGQSQSILVCAKEQNPSEYATLKLNGTSIELPLSERSNGEVCYSSSFDPSKYFSREGAVSGQLILTDKFGNSASKDISFLVNLEAPKIEDVKIDRLDVGKYKILADVKDENLKDVYVILDSNKIPLSQENGRFSGIIETLKDLNFTLFANDKFNTSSTYQGKIEFSRDNPNVAYALQRGLNRTYIYLIAPLDNDRMQDLNEKNFVDLIVNNSRILVVSTFSNYLREKASDGVIIGEEFRYASNFASLVNGIYGAIYDVKSFYENNGNLRIRDPIKTIDYSSGLGLRLGFDRELARNATVKAIAYYGIAVVDRKLPENFDEISLLTKATQIDKYGDRLIKFSPMTSNSSDGNNYVYVIDAGKSTWVLAKHLKMLNDSGFDILNHPEIFYGLNRKVAGNVYSLFDADYGIKYYDYTYPTDKRAWDLMMLEWNLRFNQRERGIPWWDSDLLEKIYPDENTRDLALFHLFLLPVGTYDMESGKKVIGIEGAKIALLQAAKEYEAIKKLYPNGSVKDPIWGNVSPRWEYYSWVEDRGMNGLENTHIEYVGLKPLELWKIITTHINDYWEYIRSYERIDQYLSNNWKDWDWIKFAVGYEFRPIHITEDVRINFLVPQVLQYAGNPVTFIHIEPTPLGGWPYEWAISLPTEVINGLKEKFPDAKLLIGSGNFFGLYSCGDGLEKDGIKEVYMYAPYTTQRIYLMKKP</sequence>
<accession>A0A7C1G9N4</accession>
<evidence type="ECO:0000313" key="2">
    <source>
        <dbReference type="EMBL" id="HDP14844.1"/>
    </source>
</evidence>
<reference evidence="2" key="1">
    <citation type="journal article" date="2020" name="mSystems">
        <title>Genome- and Community-Level Interaction Insights into Carbon Utilization and Element Cycling Functions of Hydrothermarchaeota in Hydrothermal Sediment.</title>
        <authorList>
            <person name="Zhou Z."/>
            <person name="Liu Y."/>
            <person name="Xu W."/>
            <person name="Pan J."/>
            <person name="Luo Z.H."/>
            <person name="Li M."/>
        </authorList>
    </citation>
    <scope>NUCLEOTIDE SEQUENCE [LARGE SCALE GENOMIC DNA]</scope>
    <source>
        <strain evidence="2">SpSt-116</strain>
    </source>
</reference>
<evidence type="ECO:0000256" key="1">
    <source>
        <dbReference type="SAM" id="Phobius"/>
    </source>
</evidence>
<dbReference type="EMBL" id="DSAY01000068">
    <property type="protein sequence ID" value="HDP14844.1"/>
    <property type="molecule type" value="Genomic_DNA"/>
</dbReference>
<keyword evidence="1" id="KW-0472">Membrane</keyword>
<dbReference type="AlphaFoldDB" id="A0A7C1G9N4"/>
<name>A0A7C1G9N4_9CREN</name>
<gene>
    <name evidence="2" type="ORF">ENN26_03590</name>
</gene>
<comment type="caution">
    <text evidence="2">The sequence shown here is derived from an EMBL/GenBank/DDBJ whole genome shotgun (WGS) entry which is preliminary data.</text>
</comment>